<feature type="disulfide bond" evidence="10">
    <location>
        <begin position="323"/>
        <end position="338"/>
    </location>
</feature>
<dbReference type="OrthoDB" id="9978656at2759"/>
<evidence type="ECO:0000256" key="6">
    <source>
        <dbReference type="ARBA" id="ARBA00023136"/>
    </source>
</evidence>
<feature type="disulfide bond" evidence="10">
    <location>
        <begin position="311"/>
        <end position="329"/>
    </location>
</feature>
<keyword evidence="9" id="KW-0325">Glycoprotein</keyword>
<proteinExistence type="predicted"/>
<evidence type="ECO:0000256" key="4">
    <source>
        <dbReference type="ARBA" id="ARBA00022737"/>
    </source>
</evidence>
<keyword evidence="8" id="KW-0675">Receptor</keyword>
<dbReference type="Pfam" id="PF00057">
    <property type="entry name" value="Ldl_recept_a"/>
    <property type="match status" value="6"/>
</dbReference>
<evidence type="ECO:0000256" key="3">
    <source>
        <dbReference type="ARBA" id="ARBA00022729"/>
    </source>
</evidence>
<evidence type="ECO:0000256" key="5">
    <source>
        <dbReference type="ARBA" id="ARBA00022989"/>
    </source>
</evidence>
<reference evidence="12" key="2">
    <citation type="submission" date="2021-09" db="EMBL/GenBank/DDBJ databases">
        <authorList>
            <person name="Jia N."/>
            <person name="Wang J."/>
            <person name="Shi W."/>
            <person name="Du L."/>
            <person name="Sun Y."/>
            <person name="Zhan W."/>
            <person name="Jiang J."/>
            <person name="Wang Q."/>
            <person name="Zhang B."/>
            <person name="Ji P."/>
            <person name="Sakyi L.B."/>
            <person name="Cui X."/>
            <person name="Yuan T."/>
            <person name="Jiang B."/>
            <person name="Yang W."/>
            <person name="Lam T.T.-Y."/>
            <person name="Chang Q."/>
            <person name="Ding S."/>
            <person name="Wang X."/>
            <person name="Zhu J."/>
            <person name="Ruan X."/>
            <person name="Zhao L."/>
            <person name="Wei J."/>
            <person name="Que T."/>
            <person name="Du C."/>
            <person name="Cheng J."/>
            <person name="Dai P."/>
            <person name="Han X."/>
            <person name="Huang E."/>
            <person name="Gao Y."/>
            <person name="Liu J."/>
            <person name="Shao H."/>
            <person name="Ye R."/>
            <person name="Li L."/>
            <person name="Wei W."/>
            <person name="Wang X."/>
            <person name="Wang C."/>
            <person name="Huo Q."/>
            <person name="Li W."/>
            <person name="Guo W."/>
            <person name="Chen H."/>
            <person name="Chen S."/>
            <person name="Zhou L."/>
            <person name="Zhou L."/>
            <person name="Ni X."/>
            <person name="Tian J."/>
            <person name="Zhou Y."/>
            <person name="Sheng Y."/>
            <person name="Liu T."/>
            <person name="Pan Y."/>
            <person name="Xia L."/>
            <person name="Li J."/>
            <person name="Zhao F."/>
            <person name="Cao W."/>
        </authorList>
    </citation>
    <scope>NUCLEOTIDE SEQUENCE</scope>
    <source>
        <strain evidence="12">Rsan-2018</strain>
        <tissue evidence="12">Larvae</tissue>
    </source>
</reference>
<keyword evidence="3" id="KW-0732">Signal</keyword>
<feature type="region of interest" description="Disordered" evidence="11">
    <location>
        <begin position="377"/>
        <end position="398"/>
    </location>
</feature>
<dbReference type="SUPFAM" id="SSF57424">
    <property type="entry name" value="LDL receptor-like module"/>
    <property type="match status" value="6"/>
</dbReference>
<gene>
    <name evidence="12" type="ORF">HPB52_024436</name>
    <name evidence="13" type="ORF">HPB52_025179</name>
</gene>
<sequence length="398" mass="43959">MATTRSKTASGPSTLLPAFIIAIVLATATSYTTLRHLGYPAIYSCSLKTFRCVGDGNPVQRTWLCDGIWDCRDGSDETDCHSNRTCLESEFRCERDGRCIPVAWRCDGFRDCADGSDESDEMCYEGATCKEDEIRCGPFNLGSSACHATPRCGGKFDCRQQPVKFAVYRFISTSCPPGQFACPTTTEGPNACLPKAFLCDGQAQCIDGYDEVDCEKPTCEDGEFRCLTGGRCVPKRYMCDGKRDCRDGSDETWKLCFLHKYCPRGQLPCLFHNDSATCLDEAATCDEHSGCERTIICGELAFQCRGSFFRCAHGLCIPKRWRCDNERHCLDGSDEKDCATSDGEGRLENCAVSEFACSSGTACIPLSMRCNSRPDCPDESDERGCPSEMSNIVRPHLR</sequence>
<evidence type="ECO:0000256" key="9">
    <source>
        <dbReference type="ARBA" id="ARBA00023180"/>
    </source>
</evidence>
<protein>
    <submittedName>
        <fullName evidence="12">Uncharacterized protein</fullName>
    </submittedName>
</protein>
<reference evidence="12" key="1">
    <citation type="journal article" date="2020" name="Cell">
        <title>Large-Scale Comparative Analyses of Tick Genomes Elucidate Their Genetic Diversity and Vector Capacities.</title>
        <authorList>
            <consortium name="Tick Genome and Microbiome Consortium (TIGMIC)"/>
            <person name="Jia N."/>
            <person name="Wang J."/>
            <person name="Shi W."/>
            <person name="Du L."/>
            <person name="Sun Y."/>
            <person name="Zhan W."/>
            <person name="Jiang J.F."/>
            <person name="Wang Q."/>
            <person name="Zhang B."/>
            <person name="Ji P."/>
            <person name="Bell-Sakyi L."/>
            <person name="Cui X.M."/>
            <person name="Yuan T.T."/>
            <person name="Jiang B.G."/>
            <person name="Yang W.F."/>
            <person name="Lam T.T."/>
            <person name="Chang Q.C."/>
            <person name="Ding S.J."/>
            <person name="Wang X.J."/>
            <person name="Zhu J.G."/>
            <person name="Ruan X.D."/>
            <person name="Zhao L."/>
            <person name="Wei J.T."/>
            <person name="Ye R.Z."/>
            <person name="Que T.C."/>
            <person name="Du C.H."/>
            <person name="Zhou Y.H."/>
            <person name="Cheng J.X."/>
            <person name="Dai P.F."/>
            <person name="Guo W.B."/>
            <person name="Han X.H."/>
            <person name="Huang E.J."/>
            <person name="Li L.F."/>
            <person name="Wei W."/>
            <person name="Gao Y.C."/>
            <person name="Liu J.Z."/>
            <person name="Shao H.Z."/>
            <person name="Wang X."/>
            <person name="Wang C.C."/>
            <person name="Yang T.C."/>
            <person name="Huo Q.B."/>
            <person name="Li W."/>
            <person name="Chen H.Y."/>
            <person name="Chen S.E."/>
            <person name="Zhou L.G."/>
            <person name="Ni X.B."/>
            <person name="Tian J.H."/>
            <person name="Sheng Y."/>
            <person name="Liu T."/>
            <person name="Pan Y.S."/>
            <person name="Xia L.Y."/>
            <person name="Li J."/>
            <person name="Zhao F."/>
            <person name="Cao W.C."/>
        </authorList>
    </citation>
    <scope>NUCLEOTIDE SEQUENCE</scope>
    <source>
        <strain evidence="12">Rsan-2018</strain>
    </source>
</reference>
<evidence type="ECO:0000256" key="1">
    <source>
        <dbReference type="ARBA" id="ARBA00004167"/>
    </source>
</evidence>
<dbReference type="SMART" id="SM00192">
    <property type="entry name" value="LDLa"/>
    <property type="match status" value="6"/>
</dbReference>
<dbReference type="PRINTS" id="PR00261">
    <property type="entry name" value="LDLRECEPTOR"/>
</dbReference>
<dbReference type="PANTHER" id="PTHR22722">
    <property type="entry name" value="LOW-DENSITY LIPOPROTEIN RECEPTOR-RELATED PROTEIN 2-RELATED"/>
    <property type="match status" value="1"/>
</dbReference>
<dbReference type="OMA" id="TEEIMCH"/>
<evidence type="ECO:0000313" key="14">
    <source>
        <dbReference type="Proteomes" id="UP000821837"/>
    </source>
</evidence>
<dbReference type="EMBL" id="JABSTV010000568">
    <property type="protein sequence ID" value="KAH7986151.1"/>
    <property type="molecule type" value="Genomic_DNA"/>
</dbReference>
<organism evidence="12 14">
    <name type="scientific">Rhipicephalus sanguineus</name>
    <name type="common">Brown dog tick</name>
    <name type="synonym">Ixodes sanguineus</name>
    <dbReference type="NCBI Taxonomy" id="34632"/>
    <lineage>
        <taxon>Eukaryota</taxon>
        <taxon>Metazoa</taxon>
        <taxon>Ecdysozoa</taxon>
        <taxon>Arthropoda</taxon>
        <taxon>Chelicerata</taxon>
        <taxon>Arachnida</taxon>
        <taxon>Acari</taxon>
        <taxon>Parasitiformes</taxon>
        <taxon>Ixodida</taxon>
        <taxon>Ixodoidea</taxon>
        <taxon>Ixodidae</taxon>
        <taxon>Rhipicephalinae</taxon>
        <taxon>Rhipicephalus</taxon>
        <taxon>Rhipicephalus</taxon>
    </lineage>
</organism>
<dbReference type="GO" id="GO:0043235">
    <property type="term" value="C:receptor complex"/>
    <property type="evidence" value="ECO:0007669"/>
    <property type="project" value="TreeGrafter"/>
</dbReference>
<dbReference type="VEuPathDB" id="VectorBase:RSAN_035564"/>
<feature type="disulfide bond" evidence="10">
    <location>
        <begin position="199"/>
        <end position="214"/>
    </location>
</feature>
<dbReference type="GO" id="GO:0006898">
    <property type="term" value="P:receptor-mediated endocytosis"/>
    <property type="evidence" value="ECO:0007669"/>
    <property type="project" value="TreeGrafter"/>
</dbReference>
<evidence type="ECO:0000256" key="8">
    <source>
        <dbReference type="ARBA" id="ARBA00023170"/>
    </source>
</evidence>
<dbReference type="GO" id="GO:0042562">
    <property type="term" value="F:hormone binding"/>
    <property type="evidence" value="ECO:0007669"/>
    <property type="project" value="TreeGrafter"/>
</dbReference>
<keyword evidence="4" id="KW-0677">Repeat</keyword>
<dbReference type="AlphaFoldDB" id="A0A9D4TCA9"/>
<dbReference type="PANTHER" id="PTHR22722:SF14">
    <property type="entry name" value="MEGALIN, ISOFORM A"/>
    <property type="match status" value="1"/>
</dbReference>
<dbReference type="PROSITE" id="PS01209">
    <property type="entry name" value="LDLRA_1"/>
    <property type="match status" value="3"/>
</dbReference>
<dbReference type="FunFam" id="4.10.400.10:FF:000034">
    <property type="entry name" value="Low-density lipoprotein receptor-related protein 2"/>
    <property type="match status" value="1"/>
</dbReference>
<dbReference type="VEuPathDB" id="VectorBase:RSAN_026870"/>
<keyword evidence="2" id="KW-0812">Transmembrane</keyword>
<dbReference type="InterPro" id="IPR036055">
    <property type="entry name" value="LDL_receptor-like_sf"/>
</dbReference>
<dbReference type="InterPro" id="IPR002172">
    <property type="entry name" value="LDrepeatLR_classA_rpt"/>
</dbReference>
<evidence type="ECO:0000313" key="13">
    <source>
        <dbReference type="EMBL" id="KAH7986151.1"/>
    </source>
</evidence>
<name>A0A9D4TCA9_RHISA</name>
<dbReference type="InterPro" id="IPR023415">
    <property type="entry name" value="LDLR_class-A_CS"/>
</dbReference>
<comment type="subcellular location">
    <subcellularLocation>
        <location evidence="1">Membrane</location>
        <topology evidence="1">Single-pass membrane protein</topology>
    </subcellularLocation>
</comment>
<accession>A0A9D4TCA9</accession>
<keyword evidence="7 10" id="KW-1015">Disulfide bond</keyword>
<dbReference type="CDD" id="cd00112">
    <property type="entry name" value="LDLa"/>
    <property type="match status" value="6"/>
</dbReference>
<comment type="caution">
    <text evidence="10">Lacks conserved residue(s) required for the propagation of feature annotation.</text>
</comment>
<dbReference type="Proteomes" id="UP000821837">
    <property type="component" value="Unassembled WGS sequence"/>
</dbReference>
<evidence type="ECO:0000313" key="12">
    <source>
        <dbReference type="EMBL" id="KAH7984927.1"/>
    </source>
</evidence>
<dbReference type="InterPro" id="IPR051221">
    <property type="entry name" value="LDLR-related"/>
</dbReference>
<evidence type="ECO:0000256" key="10">
    <source>
        <dbReference type="PROSITE-ProRule" id="PRU00124"/>
    </source>
</evidence>
<keyword evidence="5" id="KW-1133">Transmembrane helix</keyword>
<dbReference type="Gene3D" id="4.10.400.10">
    <property type="entry name" value="Low-density Lipoprotein Receptor"/>
    <property type="match status" value="6"/>
</dbReference>
<feature type="disulfide bond" evidence="10">
    <location>
        <begin position="304"/>
        <end position="316"/>
    </location>
</feature>
<feature type="disulfide bond" evidence="10">
    <location>
        <begin position="370"/>
        <end position="385"/>
    </location>
</feature>
<evidence type="ECO:0000256" key="2">
    <source>
        <dbReference type="ARBA" id="ARBA00022692"/>
    </source>
</evidence>
<comment type="caution">
    <text evidence="12">The sequence shown here is derived from an EMBL/GenBank/DDBJ whole genome shotgun (WGS) entry which is preliminary data.</text>
</comment>
<dbReference type="PROSITE" id="PS50068">
    <property type="entry name" value="LDLRA_2"/>
    <property type="match status" value="6"/>
</dbReference>
<feature type="disulfide bond" evidence="10">
    <location>
        <begin position="65"/>
        <end position="80"/>
    </location>
</feature>
<dbReference type="FunFam" id="4.10.400.10:FF:000002">
    <property type="entry name" value="Low-density lipoprotein receptor-related protein 1"/>
    <property type="match status" value="2"/>
</dbReference>
<evidence type="ECO:0000256" key="11">
    <source>
        <dbReference type="SAM" id="MobiDB-lite"/>
    </source>
</evidence>
<dbReference type="EMBL" id="JABSTV010001182">
    <property type="protein sequence ID" value="KAH7984927.1"/>
    <property type="molecule type" value="Genomic_DNA"/>
</dbReference>
<dbReference type="GO" id="GO:0016324">
    <property type="term" value="C:apical plasma membrane"/>
    <property type="evidence" value="ECO:0007669"/>
    <property type="project" value="TreeGrafter"/>
</dbReference>
<keyword evidence="14" id="KW-1185">Reference proteome</keyword>
<evidence type="ECO:0000256" key="7">
    <source>
        <dbReference type="ARBA" id="ARBA00023157"/>
    </source>
</evidence>
<keyword evidence="6" id="KW-0472">Membrane</keyword>